<dbReference type="HOGENOM" id="CLU_1291072_0_0_1"/>
<dbReference type="Proteomes" id="UP000013827">
    <property type="component" value="Unassembled WGS sequence"/>
</dbReference>
<feature type="compositionally biased region" description="Low complexity" evidence="1">
    <location>
        <begin position="189"/>
        <end position="200"/>
    </location>
</feature>
<dbReference type="RefSeq" id="XP_005765954.1">
    <property type="nucleotide sequence ID" value="XM_005765897.1"/>
</dbReference>
<evidence type="ECO:0000313" key="2">
    <source>
        <dbReference type="EnsemblProtists" id="EOD21909"/>
    </source>
</evidence>
<dbReference type="EnsemblProtists" id="EOD21909">
    <property type="protein sequence ID" value="EOD21909"/>
    <property type="gene ID" value="EMIHUDRAFT_444366"/>
</dbReference>
<feature type="region of interest" description="Disordered" evidence="1">
    <location>
        <begin position="87"/>
        <end position="107"/>
    </location>
</feature>
<dbReference type="GeneID" id="17259661"/>
<proteinExistence type="predicted"/>
<dbReference type="EnsemblProtists" id="EOD13525">
    <property type="protein sequence ID" value="EOD13525"/>
    <property type="gene ID" value="EMIHUDRAFT_437107"/>
</dbReference>
<protein>
    <submittedName>
        <fullName evidence="2">Uncharacterized protein</fullName>
    </submittedName>
</protein>
<dbReference type="KEGG" id="ehx:EMIHUDRAFT_437107"/>
<dbReference type="RefSeq" id="XP_005774338.1">
    <property type="nucleotide sequence ID" value="XM_005774281.1"/>
</dbReference>
<evidence type="ECO:0000313" key="3">
    <source>
        <dbReference type="Proteomes" id="UP000013827"/>
    </source>
</evidence>
<accession>A0A0D3JEH4</accession>
<dbReference type="GeneID" id="17267474"/>
<dbReference type="PaxDb" id="2903-EOD13525"/>
<feature type="region of interest" description="Disordered" evidence="1">
    <location>
        <begin position="169"/>
        <end position="214"/>
    </location>
</feature>
<organism evidence="2 3">
    <name type="scientific">Emiliania huxleyi (strain CCMP1516)</name>
    <dbReference type="NCBI Taxonomy" id="280463"/>
    <lineage>
        <taxon>Eukaryota</taxon>
        <taxon>Haptista</taxon>
        <taxon>Haptophyta</taxon>
        <taxon>Prymnesiophyceae</taxon>
        <taxon>Isochrysidales</taxon>
        <taxon>Noelaerhabdaceae</taxon>
        <taxon>Emiliania</taxon>
    </lineage>
</organism>
<reference evidence="3" key="1">
    <citation type="journal article" date="2013" name="Nature">
        <title>Pan genome of the phytoplankton Emiliania underpins its global distribution.</title>
        <authorList>
            <person name="Read B.A."/>
            <person name="Kegel J."/>
            <person name="Klute M.J."/>
            <person name="Kuo A."/>
            <person name="Lefebvre S.C."/>
            <person name="Maumus F."/>
            <person name="Mayer C."/>
            <person name="Miller J."/>
            <person name="Monier A."/>
            <person name="Salamov A."/>
            <person name="Young J."/>
            <person name="Aguilar M."/>
            <person name="Claverie J.M."/>
            <person name="Frickenhaus S."/>
            <person name="Gonzalez K."/>
            <person name="Herman E.K."/>
            <person name="Lin Y.C."/>
            <person name="Napier J."/>
            <person name="Ogata H."/>
            <person name="Sarno A.F."/>
            <person name="Shmutz J."/>
            <person name="Schroeder D."/>
            <person name="de Vargas C."/>
            <person name="Verret F."/>
            <person name="von Dassow P."/>
            <person name="Valentin K."/>
            <person name="Van de Peer Y."/>
            <person name="Wheeler G."/>
            <person name="Dacks J.B."/>
            <person name="Delwiche C.F."/>
            <person name="Dyhrman S.T."/>
            <person name="Glockner G."/>
            <person name="John U."/>
            <person name="Richards T."/>
            <person name="Worden A.Z."/>
            <person name="Zhang X."/>
            <person name="Grigoriev I.V."/>
            <person name="Allen A.E."/>
            <person name="Bidle K."/>
            <person name="Borodovsky M."/>
            <person name="Bowler C."/>
            <person name="Brownlee C."/>
            <person name="Cock J.M."/>
            <person name="Elias M."/>
            <person name="Gladyshev V.N."/>
            <person name="Groth M."/>
            <person name="Guda C."/>
            <person name="Hadaegh A."/>
            <person name="Iglesias-Rodriguez M.D."/>
            <person name="Jenkins J."/>
            <person name="Jones B.M."/>
            <person name="Lawson T."/>
            <person name="Leese F."/>
            <person name="Lindquist E."/>
            <person name="Lobanov A."/>
            <person name="Lomsadze A."/>
            <person name="Malik S.B."/>
            <person name="Marsh M.E."/>
            <person name="Mackinder L."/>
            <person name="Mock T."/>
            <person name="Mueller-Roeber B."/>
            <person name="Pagarete A."/>
            <person name="Parker M."/>
            <person name="Probert I."/>
            <person name="Quesneville H."/>
            <person name="Raines C."/>
            <person name="Rensing S.A."/>
            <person name="Riano-Pachon D.M."/>
            <person name="Richier S."/>
            <person name="Rokitta S."/>
            <person name="Shiraiwa Y."/>
            <person name="Soanes D.M."/>
            <person name="van der Giezen M."/>
            <person name="Wahlund T.M."/>
            <person name="Williams B."/>
            <person name="Wilson W."/>
            <person name="Wolfe G."/>
            <person name="Wurch L.L."/>
        </authorList>
    </citation>
    <scope>NUCLEOTIDE SEQUENCE</scope>
</reference>
<dbReference type="AlphaFoldDB" id="A0A0D3JEH4"/>
<sequence>MSGLKVGEFLSAPSVRRMSSLEAFDDGASSVAGGTDVGSRISFAGSRISLASNMTIEESSPSPSVVSSAGSALSVADRVSVLSESLRDVDHQRRRSHEAELDRLTRSLEPPGARLERIESCRCSTEEDPLPVRLEGSFVAAASPADLSASPSSSPTDAAIERLPALAAALSMDGAPEERGRAPPGGGSSSAAASSRRPGPNKLPDWLTTRKGKQ</sequence>
<name>A0A0D3JEH4_EMIH1</name>
<dbReference type="KEGG" id="ehx:EMIHUDRAFT_444366"/>
<evidence type="ECO:0000256" key="1">
    <source>
        <dbReference type="SAM" id="MobiDB-lite"/>
    </source>
</evidence>
<reference evidence="2" key="2">
    <citation type="submission" date="2024-10" db="UniProtKB">
        <authorList>
            <consortium name="EnsemblProtists"/>
        </authorList>
    </citation>
    <scope>IDENTIFICATION</scope>
</reference>
<keyword evidence="3" id="KW-1185">Reference proteome</keyword>
<feature type="compositionally biased region" description="Basic and acidic residues" evidence="1">
    <location>
        <begin position="87"/>
        <end position="106"/>
    </location>
</feature>